<comment type="caution">
    <text evidence="1">The sequence shown here is derived from an EMBL/GenBank/DDBJ whole genome shotgun (WGS) entry which is preliminary data.</text>
</comment>
<evidence type="ECO:0000313" key="2">
    <source>
        <dbReference type="Proteomes" id="UP001054945"/>
    </source>
</evidence>
<dbReference type="AlphaFoldDB" id="A0AAV4P1R8"/>
<keyword evidence="2" id="KW-1185">Reference proteome</keyword>
<gene>
    <name evidence="1" type="ORF">CEXT_563751</name>
</gene>
<name>A0AAV4P1R8_CAEEX</name>
<evidence type="ECO:0000313" key="1">
    <source>
        <dbReference type="EMBL" id="GIX89172.1"/>
    </source>
</evidence>
<reference evidence="1 2" key="1">
    <citation type="submission" date="2021-06" db="EMBL/GenBank/DDBJ databases">
        <title>Caerostris extrusa draft genome.</title>
        <authorList>
            <person name="Kono N."/>
            <person name="Arakawa K."/>
        </authorList>
    </citation>
    <scope>NUCLEOTIDE SEQUENCE [LARGE SCALE GENOMIC DNA]</scope>
</reference>
<sequence>MLSPFHPEKPPFQTHLVQYLHKANSHLQPPTKALPIKTIGIKSGKRENTDPYLPFRFSPSSSHQELEEEYWEFVHLNISHAFGDRELNL</sequence>
<accession>A0AAV4P1R8</accession>
<protein>
    <submittedName>
        <fullName evidence="1">Uncharacterized protein</fullName>
    </submittedName>
</protein>
<dbReference type="EMBL" id="BPLR01021399">
    <property type="protein sequence ID" value="GIX89172.1"/>
    <property type="molecule type" value="Genomic_DNA"/>
</dbReference>
<organism evidence="1 2">
    <name type="scientific">Caerostris extrusa</name>
    <name type="common">Bark spider</name>
    <name type="synonym">Caerostris bankana</name>
    <dbReference type="NCBI Taxonomy" id="172846"/>
    <lineage>
        <taxon>Eukaryota</taxon>
        <taxon>Metazoa</taxon>
        <taxon>Ecdysozoa</taxon>
        <taxon>Arthropoda</taxon>
        <taxon>Chelicerata</taxon>
        <taxon>Arachnida</taxon>
        <taxon>Araneae</taxon>
        <taxon>Araneomorphae</taxon>
        <taxon>Entelegynae</taxon>
        <taxon>Araneoidea</taxon>
        <taxon>Araneidae</taxon>
        <taxon>Caerostris</taxon>
    </lineage>
</organism>
<proteinExistence type="predicted"/>
<dbReference type="Proteomes" id="UP001054945">
    <property type="component" value="Unassembled WGS sequence"/>
</dbReference>